<dbReference type="RefSeq" id="WP_182942247.1">
    <property type="nucleotide sequence ID" value="NZ_JABEQH010000006.1"/>
</dbReference>
<evidence type="ECO:0000256" key="1">
    <source>
        <dbReference type="SAM" id="MobiDB-lite"/>
    </source>
</evidence>
<evidence type="ECO:0000313" key="3">
    <source>
        <dbReference type="Proteomes" id="UP000561066"/>
    </source>
</evidence>
<dbReference type="AlphaFoldDB" id="A0A7W4J639"/>
<organism evidence="2 3">
    <name type="scientific">Gluconacetobacter johannae</name>
    <dbReference type="NCBI Taxonomy" id="112140"/>
    <lineage>
        <taxon>Bacteria</taxon>
        <taxon>Pseudomonadati</taxon>
        <taxon>Pseudomonadota</taxon>
        <taxon>Alphaproteobacteria</taxon>
        <taxon>Acetobacterales</taxon>
        <taxon>Acetobacteraceae</taxon>
        <taxon>Gluconacetobacter</taxon>
    </lineage>
</organism>
<sequence>MSDTRTLPAGKTQDDAENAAKKKKATTEEKLEEGLEETFPASDPLATGGSTGERDC</sequence>
<feature type="region of interest" description="Disordered" evidence="1">
    <location>
        <begin position="1"/>
        <end position="56"/>
    </location>
</feature>
<dbReference type="Proteomes" id="UP000561066">
    <property type="component" value="Unassembled WGS sequence"/>
</dbReference>
<gene>
    <name evidence="2" type="ORF">HLH21_05880</name>
</gene>
<proteinExistence type="predicted"/>
<feature type="compositionally biased region" description="Basic and acidic residues" evidence="1">
    <location>
        <begin position="12"/>
        <end position="33"/>
    </location>
</feature>
<evidence type="ECO:0000313" key="2">
    <source>
        <dbReference type="EMBL" id="MBB2175458.1"/>
    </source>
</evidence>
<name>A0A7W4J639_9PROT</name>
<protein>
    <submittedName>
        <fullName evidence="2">Uncharacterized protein</fullName>
    </submittedName>
</protein>
<accession>A0A7W4J639</accession>
<keyword evidence="3" id="KW-1185">Reference proteome</keyword>
<dbReference type="EMBL" id="JABEQH010000006">
    <property type="protein sequence ID" value="MBB2175458.1"/>
    <property type="molecule type" value="Genomic_DNA"/>
</dbReference>
<comment type="caution">
    <text evidence="2">The sequence shown here is derived from an EMBL/GenBank/DDBJ whole genome shotgun (WGS) entry which is preliminary data.</text>
</comment>
<reference evidence="2 3" key="1">
    <citation type="submission" date="2020-04" db="EMBL/GenBank/DDBJ databases">
        <title>Description of novel Gluconacetobacter.</title>
        <authorList>
            <person name="Sombolestani A."/>
        </authorList>
    </citation>
    <scope>NUCLEOTIDE SEQUENCE [LARGE SCALE GENOMIC DNA]</scope>
    <source>
        <strain evidence="2 3">LMG 21312</strain>
    </source>
</reference>